<protein>
    <recommendedName>
        <fullName evidence="4">C3H1-type domain-containing protein</fullName>
    </recommendedName>
</protein>
<dbReference type="EMBL" id="CAUYUJ010014348">
    <property type="protein sequence ID" value="CAK0840088.1"/>
    <property type="molecule type" value="Genomic_DNA"/>
</dbReference>
<reference evidence="2" key="1">
    <citation type="submission" date="2023-10" db="EMBL/GenBank/DDBJ databases">
        <authorList>
            <person name="Chen Y."/>
            <person name="Shah S."/>
            <person name="Dougan E. K."/>
            <person name="Thang M."/>
            <person name="Chan C."/>
        </authorList>
    </citation>
    <scope>NUCLEOTIDE SEQUENCE [LARGE SCALE GENOMIC DNA]</scope>
</reference>
<sequence>MGAAEQHHNQADGTMLIGKSSFLEVADATPTHSRSKCDNRLERDCREFAARMDRSPIGTADGSATSHQLDSESVSVASGSRCSWAEISDSSQYNISGYCVFSDDSQDECCGNSSSAPGGSHPANRILLFSEERDVGEQRDAAWQAGIEEQHAAHAAGHCNPCLYVSAKLGCLNGANCNFCHLPHAVKSRSRPSKAVRVQVRNLVETLDSKCERDPHAALGRLADTFGARGSGGEYMLSILRARDQQQAAGEDTLRAGPRAKPGRQPRHG</sequence>
<keyword evidence="3" id="KW-1185">Reference proteome</keyword>
<evidence type="ECO:0008006" key="4">
    <source>
        <dbReference type="Google" id="ProtNLM"/>
    </source>
</evidence>
<evidence type="ECO:0000256" key="1">
    <source>
        <dbReference type="SAM" id="MobiDB-lite"/>
    </source>
</evidence>
<accession>A0ABN9T643</accession>
<comment type="caution">
    <text evidence="2">The sequence shown here is derived from an EMBL/GenBank/DDBJ whole genome shotgun (WGS) entry which is preliminary data.</text>
</comment>
<dbReference type="Proteomes" id="UP001189429">
    <property type="component" value="Unassembled WGS sequence"/>
</dbReference>
<proteinExistence type="predicted"/>
<name>A0ABN9T643_9DINO</name>
<evidence type="ECO:0000313" key="2">
    <source>
        <dbReference type="EMBL" id="CAK0840088.1"/>
    </source>
</evidence>
<feature type="region of interest" description="Disordered" evidence="1">
    <location>
        <begin position="244"/>
        <end position="269"/>
    </location>
</feature>
<gene>
    <name evidence="2" type="ORF">PCOR1329_LOCUS35599</name>
</gene>
<evidence type="ECO:0000313" key="3">
    <source>
        <dbReference type="Proteomes" id="UP001189429"/>
    </source>
</evidence>
<organism evidence="2 3">
    <name type="scientific">Prorocentrum cordatum</name>
    <dbReference type="NCBI Taxonomy" id="2364126"/>
    <lineage>
        <taxon>Eukaryota</taxon>
        <taxon>Sar</taxon>
        <taxon>Alveolata</taxon>
        <taxon>Dinophyceae</taxon>
        <taxon>Prorocentrales</taxon>
        <taxon>Prorocentraceae</taxon>
        <taxon>Prorocentrum</taxon>
    </lineage>
</organism>